<name>A0A317ZH27_9BACT</name>
<proteinExistence type="predicted"/>
<accession>A0A317ZH27</accession>
<keyword evidence="2" id="KW-1185">Reference proteome</keyword>
<sequence length="77" mass="8026">MMIPLILIGAGLLVALLLAKPIWVRALCLIGGLYSQSGLPPSSAAFQGSTHKTIAKSKTDITGKSLAKSKDCWQTSG</sequence>
<dbReference type="InParanoid" id="A0A317ZH27"/>
<evidence type="ECO:0000313" key="2">
    <source>
        <dbReference type="Proteomes" id="UP000247099"/>
    </source>
</evidence>
<gene>
    <name evidence="1" type="ORF">DDZ13_02980</name>
</gene>
<dbReference type="AlphaFoldDB" id="A0A317ZH27"/>
<comment type="caution">
    <text evidence="1">The sequence shown here is derived from an EMBL/GenBank/DDBJ whole genome shotgun (WGS) entry which is preliminary data.</text>
</comment>
<dbReference type="EMBL" id="QHJQ01000002">
    <property type="protein sequence ID" value="PXA04944.1"/>
    <property type="molecule type" value="Genomic_DNA"/>
</dbReference>
<organism evidence="1 2">
    <name type="scientific">Coraliomargarita sinensis</name>
    <dbReference type="NCBI Taxonomy" id="2174842"/>
    <lineage>
        <taxon>Bacteria</taxon>
        <taxon>Pseudomonadati</taxon>
        <taxon>Verrucomicrobiota</taxon>
        <taxon>Opitutia</taxon>
        <taxon>Puniceicoccales</taxon>
        <taxon>Coraliomargaritaceae</taxon>
        <taxon>Coraliomargarita</taxon>
    </lineage>
</organism>
<dbReference type="Proteomes" id="UP000247099">
    <property type="component" value="Unassembled WGS sequence"/>
</dbReference>
<protein>
    <submittedName>
        <fullName evidence="1">Uncharacterized protein</fullName>
    </submittedName>
</protein>
<reference evidence="1 2" key="1">
    <citation type="submission" date="2018-05" db="EMBL/GenBank/DDBJ databases">
        <title>Coraliomargarita sinensis sp. nov., isolated from a marine solar saltern.</title>
        <authorList>
            <person name="Zhou L.Y."/>
        </authorList>
    </citation>
    <scope>NUCLEOTIDE SEQUENCE [LARGE SCALE GENOMIC DNA]</scope>
    <source>
        <strain evidence="1 2">WN38</strain>
    </source>
</reference>
<evidence type="ECO:0000313" key="1">
    <source>
        <dbReference type="EMBL" id="PXA04944.1"/>
    </source>
</evidence>